<dbReference type="SMART" id="SM00387">
    <property type="entry name" value="HATPase_c"/>
    <property type="match status" value="1"/>
</dbReference>
<feature type="domain" description="PAS" evidence="10">
    <location>
        <begin position="112"/>
        <end position="148"/>
    </location>
</feature>
<evidence type="ECO:0000256" key="2">
    <source>
        <dbReference type="ARBA" id="ARBA00012438"/>
    </source>
</evidence>
<dbReference type="InterPro" id="IPR005467">
    <property type="entry name" value="His_kinase_dom"/>
</dbReference>
<evidence type="ECO:0000313" key="12">
    <source>
        <dbReference type="Proteomes" id="UP000192472"/>
    </source>
</evidence>
<evidence type="ECO:0000256" key="4">
    <source>
        <dbReference type="ARBA" id="ARBA00022741"/>
    </source>
</evidence>
<evidence type="ECO:0000259" key="9">
    <source>
        <dbReference type="PROSITE" id="PS50109"/>
    </source>
</evidence>
<evidence type="ECO:0000256" key="5">
    <source>
        <dbReference type="ARBA" id="ARBA00022777"/>
    </source>
</evidence>
<dbReference type="GO" id="GO:0004673">
    <property type="term" value="F:protein histidine kinase activity"/>
    <property type="evidence" value="ECO:0007669"/>
    <property type="project" value="UniProtKB-EC"/>
</dbReference>
<keyword evidence="5 11" id="KW-0418">Kinase</keyword>
<reference evidence="11 12" key="1">
    <citation type="submission" date="2017-04" db="EMBL/GenBank/DDBJ databases">
        <authorList>
            <person name="Afonso C.L."/>
            <person name="Miller P.J."/>
            <person name="Scott M.A."/>
            <person name="Spackman E."/>
            <person name="Goraichik I."/>
            <person name="Dimitrov K.M."/>
            <person name="Suarez D.L."/>
            <person name="Swayne D.E."/>
        </authorList>
    </citation>
    <scope>NUCLEOTIDE SEQUENCE [LARGE SCALE GENOMIC DNA]</scope>
    <source>
        <strain evidence="11 12">DSM 26133</strain>
    </source>
</reference>
<dbReference type="EMBL" id="FWYF01000001">
    <property type="protein sequence ID" value="SMD33069.1"/>
    <property type="molecule type" value="Genomic_DNA"/>
</dbReference>
<evidence type="ECO:0000256" key="3">
    <source>
        <dbReference type="ARBA" id="ARBA00022679"/>
    </source>
</evidence>
<accession>A0A1W2G8R2</accession>
<dbReference type="PANTHER" id="PTHR43065:SF46">
    <property type="entry name" value="C4-DICARBOXYLATE TRANSPORT SENSOR PROTEIN DCTB"/>
    <property type="match status" value="1"/>
</dbReference>
<dbReference type="InterPro" id="IPR004358">
    <property type="entry name" value="Sig_transdc_His_kin-like_C"/>
</dbReference>
<dbReference type="EC" id="2.7.13.3" evidence="2"/>
<dbReference type="Pfam" id="PF02518">
    <property type="entry name" value="HATPase_c"/>
    <property type="match status" value="1"/>
</dbReference>
<evidence type="ECO:0000256" key="8">
    <source>
        <dbReference type="SAM" id="Phobius"/>
    </source>
</evidence>
<dbReference type="InterPro" id="IPR036890">
    <property type="entry name" value="HATPase_C_sf"/>
</dbReference>
<keyword evidence="3" id="KW-0808">Transferase</keyword>
<dbReference type="RefSeq" id="WP_084371729.1">
    <property type="nucleotide sequence ID" value="NZ_FWYF01000001.1"/>
</dbReference>
<keyword evidence="8" id="KW-0472">Membrane</keyword>
<keyword evidence="12" id="KW-1185">Reference proteome</keyword>
<proteinExistence type="predicted"/>
<evidence type="ECO:0000256" key="7">
    <source>
        <dbReference type="ARBA" id="ARBA00023012"/>
    </source>
</evidence>
<dbReference type="GO" id="GO:0000160">
    <property type="term" value="P:phosphorelay signal transduction system"/>
    <property type="evidence" value="ECO:0007669"/>
    <property type="project" value="UniProtKB-KW"/>
</dbReference>
<dbReference type="GO" id="GO:0005524">
    <property type="term" value="F:ATP binding"/>
    <property type="evidence" value="ECO:0007669"/>
    <property type="project" value="UniProtKB-KW"/>
</dbReference>
<dbReference type="PROSITE" id="PS50112">
    <property type="entry name" value="PAS"/>
    <property type="match status" value="1"/>
</dbReference>
<dbReference type="STRING" id="692418.SAMN04488029_1433"/>
<keyword evidence="8" id="KW-1133">Transmembrane helix</keyword>
<evidence type="ECO:0000256" key="1">
    <source>
        <dbReference type="ARBA" id="ARBA00000085"/>
    </source>
</evidence>
<name>A0A1W2G8R2_REIFA</name>
<evidence type="ECO:0000256" key="6">
    <source>
        <dbReference type="ARBA" id="ARBA00022840"/>
    </source>
</evidence>
<dbReference type="SUPFAM" id="SSF55874">
    <property type="entry name" value="ATPase domain of HSP90 chaperone/DNA topoisomerase II/histidine kinase"/>
    <property type="match status" value="1"/>
</dbReference>
<dbReference type="Gene3D" id="3.30.565.10">
    <property type="entry name" value="Histidine kinase-like ATPase, C-terminal domain"/>
    <property type="match status" value="1"/>
</dbReference>
<keyword evidence="4" id="KW-0547">Nucleotide-binding</keyword>
<dbReference type="OrthoDB" id="1931120at2"/>
<keyword evidence="7" id="KW-0902">Two-component regulatory system</keyword>
<keyword evidence="6" id="KW-0067">ATP-binding</keyword>
<evidence type="ECO:0000313" key="11">
    <source>
        <dbReference type="EMBL" id="SMD33069.1"/>
    </source>
</evidence>
<organism evidence="11 12">
    <name type="scientific">Reichenbachiella faecimaris</name>
    <dbReference type="NCBI Taxonomy" id="692418"/>
    <lineage>
        <taxon>Bacteria</taxon>
        <taxon>Pseudomonadati</taxon>
        <taxon>Bacteroidota</taxon>
        <taxon>Cytophagia</taxon>
        <taxon>Cytophagales</taxon>
        <taxon>Reichenbachiellaceae</taxon>
        <taxon>Reichenbachiella</taxon>
    </lineage>
</organism>
<feature type="domain" description="Histidine kinase" evidence="9">
    <location>
        <begin position="231"/>
        <end position="459"/>
    </location>
</feature>
<dbReference type="AlphaFoldDB" id="A0A1W2G8R2"/>
<dbReference type="InterPro" id="IPR000014">
    <property type="entry name" value="PAS"/>
</dbReference>
<dbReference type="PRINTS" id="PR00344">
    <property type="entry name" value="BCTRLSENSOR"/>
</dbReference>
<sequence length="459" mass="52475">MAYSNNFKVNLIVRVLLIFCTCILLVDLFYTDSYTLTKVLVSCLLAYEIYVLIKYLDKTNKELAGFLNSIKYDDFTHTYTTKKTGTSMDGLYEQFNNVIKKFREIRAEKEAQHNYLRTIVQHVGIGIITFDKSGEIQIINSTAKSLLGVDLIKNVKQLKSVSEELVNSLMELKTGGRDLMKIEKKGEEVQLAIYAIELMRRDEEFKLISIQNIKSELEEKEMDAWQNLIRVLTHEIMNSVTPISSLAATIETELESQINAEDFKIENISKEDLTDFHMALHTIHKRSDGLIKFVSDFRNLTRIPIPQLEDVLICDLVRPILNLLRFDLEQNDINVNLDINPDQLMIRVDKEQVEQVLINLLKNAIQAMGENEELEKTKEISICAAVENDERVTVKIKDNGTGIDEEALKKVFIPFFTTKKSGSGIGLSLSKQIMRKHNGNISVHSIVNEGTEFTLTFPR</sequence>
<keyword evidence="8" id="KW-0812">Transmembrane</keyword>
<dbReference type="PROSITE" id="PS50109">
    <property type="entry name" value="HIS_KIN"/>
    <property type="match status" value="1"/>
</dbReference>
<gene>
    <name evidence="11" type="ORF">SAMN04488029_1433</name>
</gene>
<evidence type="ECO:0000259" key="10">
    <source>
        <dbReference type="PROSITE" id="PS50112"/>
    </source>
</evidence>
<dbReference type="Gene3D" id="3.30.450.20">
    <property type="entry name" value="PAS domain"/>
    <property type="match status" value="1"/>
</dbReference>
<comment type="catalytic activity">
    <reaction evidence="1">
        <text>ATP + protein L-histidine = ADP + protein N-phospho-L-histidine.</text>
        <dbReference type="EC" id="2.7.13.3"/>
    </reaction>
</comment>
<protein>
    <recommendedName>
        <fullName evidence="2">histidine kinase</fullName>
        <ecNumber evidence="2">2.7.13.3</ecNumber>
    </recommendedName>
</protein>
<feature type="transmembrane region" description="Helical" evidence="8">
    <location>
        <begin position="12"/>
        <end position="30"/>
    </location>
</feature>
<dbReference type="Proteomes" id="UP000192472">
    <property type="component" value="Unassembled WGS sequence"/>
</dbReference>
<dbReference type="PANTHER" id="PTHR43065">
    <property type="entry name" value="SENSOR HISTIDINE KINASE"/>
    <property type="match status" value="1"/>
</dbReference>
<dbReference type="InterPro" id="IPR003594">
    <property type="entry name" value="HATPase_dom"/>
</dbReference>